<dbReference type="Gene3D" id="3.40.50.1820">
    <property type="entry name" value="alpha/beta hydrolase"/>
    <property type="match status" value="1"/>
</dbReference>
<dbReference type="EMBL" id="JWZT01002137">
    <property type="protein sequence ID" value="KII70227.1"/>
    <property type="molecule type" value="Genomic_DNA"/>
</dbReference>
<sequence length="377" mass="43372">MGAQIDMKLNRKHSPRFYCRKKSDWFLSWLSIQFDIFQQSCFYDDFTMRFDKESNRMINNEGVETRIGGHGEIDKVEYLDPSFSFTSYFGSVIHTLKSENNYSRSKDIYSAPYDFRDIADMRNFETYAAKLKQYIEDIYKARGQPVILTTHSMGGVIALRFLQTQSKGWKNKYIKSWVSISSPFGGSVQSPEIILTGQWDKRFTLVLDKQQIKKMTITFPSVFYLFPSEAALGKDYVVIKTKHGNFTVENLRTALAERLFPPMLKIFPHVPEISAQQPDVEMFCFYSKGQETVSRLEFKDDLGDSHHSIQTGDGDGTVIIESLQICKKWIAKNSKPVHVVELNDSNHLSILNSGNFIHTYSLLIADQNSKITQTTNN</sequence>
<keyword evidence="2" id="KW-1185">Reference proteome</keyword>
<dbReference type="OMA" id="VVNWLCY"/>
<dbReference type="InterPro" id="IPR003386">
    <property type="entry name" value="LACT/PDAT_acylTrfase"/>
</dbReference>
<dbReference type="SUPFAM" id="SSF53474">
    <property type="entry name" value="alpha/beta-Hydrolases"/>
    <property type="match status" value="1"/>
</dbReference>
<organism evidence="1 2">
    <name type="scientific">Thelohanellus kitauei</name>
    <name type="common">Myxosporean</name>
    <dbReference type="NCBI Taxonomy" id="669202"/>
    <lineage>
        <taxon>Eukaryota</taxon>
        <taxon>Metazoa</taxon>
        <taxon>Cnidaria</taxon>
        <taxon>Myxozoa</taxon>
        <taxon>Myxosporea</taxon>
        <taxon>Bivalvulida</taxon>
        <taxon>Platysporina</taxon>
        <taxon>Myxobolidae</taxon>
        <taxon>Thelohanellus</taxon>
    </lineage>
</organism>
<dbReference type="InterPro" id="IPR029058">
    <property type="entry name" value="AB_hydrolase_fold"/>
</dbReference>
<accession>A0A0C2N8I5</accession>
<reference evidence="1 2" key="1">
    <citation type="journal article" date="2014" name="Genome Biol. Evol.">
        <title>The genome of the myxosporean Thelohanellus kitauei shows adaptations to nutrient acquisition within its fish host.</title>
        <authorList>
            <person name="Yang Y."/>
            <person name="Xiong J."/>
            <person name="Zhou Z."/>
            <person name="Huo F."/>
            <person name="Miao W."/>
            <person name="Ran C."/>
            <person name="Liu Y."/>
            <person name="Zhang J."/>
            <person name="Feng J."/>
            <person name="Wang M."/>
            <person name="Wang M."/>
            <person name="Wang L."/>
            <person name="Yao B."/>
        </authorList>
    </citation>
    <scope>NUCLEOTIDE SEQUENCE [LARGE SCALE GENOMIC DNA]</scope>
    <source>
        <strain evidence="1">Wuqing</strain>
    </source>
</reference>
<protein>
    <submittedName>
        <fullName evidence="1">Phosphatidylcholine-sterol acyltransferase</fullName>
    </submittedName>
</protein>
<dbReference type="PANTHER" id="PTHR11440">
    <property type="entry name" value="LECITHIN-CHOLESTEROL ACYLTRANSFERASE-RELATED"/>
    <property type="match status" value="1"/>
</dbReference>
<gene>
    <name evidence="1" type="ORF">RF11_11834</name>
</gene>
<dbReference type="Pfam" id="PF02450">
    <property type="entry name" value="LCAT"/>
    <property type="match status" value="2"/>
</dbReference>
<name>A0A0C2N8I5_THEKT</name>
<dbReference type="GO" id="GO:0006629">
    <property type="term" value="P:lipid metabolic process"/>
    <property type="evidence" value="ECO:0007669"/>
    <property type="project" value="InterPro"/>
</dbReference>
<keyword evidence="1" id="KW-0012">Acyltransferase</keyword>
<dbReference type="Proteomes" id="UP000031668">
    <property type="component" value="Unassembled WGS sequence"/>
</dbReference>
<evidence type="ECO:0000313" key="2">
    <source>
        <dbReference type="Proteomes" id="UP000031668"/>
    </source>
</evidence>
<proteinExistence type="predicted"/>
<comment type="caution">
    <text evidence="1">The sequence shown here is derived from an EMBL/GenBank/DDBJ whole genome shotgun (WGS) entry which is preliminary data.</text>
</comment>
<dbReference type="GO" id="GO:0008374">
    <property type="term" value="F:O-acyltransferase activity"/>
    <property type="evidence" value="ECO:0007669"/>
    <property type="project" value="InterPro"/>
</dbReference>
<dbReference type="OrthoDB" id="190846at2759"/>
<dbReference type="AlphaFoldDB" id="A0A0C2N8I5"/>
<keyword evidence="1" id="KW-0808">Transferase</keyword>
<evidence type="ECO:0000313" key="1">
    <source>
        <dbReference type="EMBL" id="KII70227.1"/>
    </source>
</evidence>